<dbReference type="Proteomes" id="UP000242246">
    <property type="component" value="Unassembled WGS sequence"/>
</dbReference>
<name>A0A2A5RZL7_9LACT</name>
<gene>
    <name evidence="1" type="ORF">RU87_GL001506</name>
</gene>
<dbReference type="AlphaFoldDB" id="A0A2A5RZL7"/>
<evidence type="ECO:0000313" key="1">
    <source>
        <dbReference type="EMBL" id="PCS06653.1"/>
    </source>
</evidence>
<dbReference type="EMBL" id="JXJX01000007">
    <property type="protein sequence ID" value="PCS06653.1"/>
    <property type="molecule type" value="Genomic_DNA"/>
</dbReference>
<reference evidence="1 2" key="1">
    <citation type="submission" date="2014-12" db="EMBL/GenBank/DDBJ databases">
        <title>Draft genome sequences of 10 type strains of Lactococcus.</title>
        <authorList>
            <person name="Sun Z."/>
            <person name="Zhong Z."/>
            <person name="Liu W."/>
            <person name="Zhang W."/>
            <person name="Zhang H."/>
        </authorList>
    </citation>
    <scope>NUCLEOTIDE SEQUENCE [LARGE SCALE GENOMIC DNA]</scope>
    <source>
        <strain evidence="1 2">DSM 20686</strain>
    </source>
</reference>
<evidence type="ECO:0000313" key="2">
    <source>
        <dbReference type="Proteomes" id="UP000242246"/>
    </source>
</evidence>
<comment type="caution">
    <text evidence="1">The sequence shown here is derived from an EMBL/GenBank/DDBJ whole genome shotgun (WGS) entry which is preliminary data.</text>
</comment>
<accession>A0A2A5RZL7</accession>
<keyword evidence="2" id="KW-1185">Reference proteome</keyword>
<organism evidence="1 2">
    <name type="scientific">Pseudolactococcus plantarum</name>
    <dbReference type="NCBI Taxonomy" id="1365"/>
    <lineage>
        <taxon>Bacteria</taxon>
        <taxon>Bacillati</taxon>
        <taxon>Bacillota</taxon>
        <taxon>Bacilli</taxon>
        <taxon>Lactobacillales</taxon>
        <taxon>Streptococcaceae</taxon>
        <taxon>Pseudolactococcus</taxon>
    </lineage>
</organism>
<sequence length="142" mass="16029">MMTKRFKKILGISIVGALMIGGLVLALGTPFDHFLTHDDTKVSKNDQIVYLKKHEKEMTEGVMGWNYKIKSVEWEWDTIEVGQIGNGTPQGGGWLLTIGGSFNEIKKSTFTIGFDLKDGNSYPSINNFYQMQPFRVEGDLYE</sequence>
<dbReference type="STRING" id="1348632.GCA_001591745_00888"/>
<protein>
    <submittedName>
        <fullName evidence="1">Uncharacterized protein</fullName>
    </submittedName>
</protein>
<proteinExistence type="predicted"/>